<keyword evidence="2" id="KW-1185">Reference proteome</keyword>
<accession>A0A6V6YSH9</accession>
<sequence length="33" mass="3753">MEYALTEQISIGREMQGLKKRLADKEEVSGKLT</sequence>
<organism evidence="1 2">
    <name type="scientific">Flavobacterium salmonis</name>
    <dbReference type="NCBI Taxonomy" id="2654844"/>
    <lineage>
        <taxon>Bacteria</taxon>
        <taxon>Pseudomonadati</taxon>
        <taxon>Bacteroidota</taxon>
        <taxon>Flavobacteriia</taxon>
        <taxon>Flavobacteriales</taxon>
        <taxon>Flavobacteriaceae</taxon>
        <taxon>Flavobacterium</taxon>
    </lineage>
</organism>
<evidence type="ECO:0000313" key="2">
    <source>
        <dbReference type="Proteomes" id="UP000530060"/>
    </source>
</evidence>
<dbReference type="EMBL" id="CAIJDP010000060">
    <property type="protein sequence ID" value="CAD0002410.1"/>
    <property type="molecule type" value="Genomic_DNA"/>
</dbReference>
<dbReference type="Proteomes" id="UP000530060">
    <property type="component" value="Unassembled WGS sequence"/>
</dbReference>
<name>A0A6V6YSH9_9FLAO</name>
<reference evidence="1 2" key="1">
    <citation type="submission" date="2020-06" db="EMBL/GenBank/DDBJ databases">
        <authorList>
            <person name="Criscuolo A."/>
        </authorList>
    </citation>
    <scope>NUCLEOTIDE SEQUENCE [LARGE SCALE GENOMIC DNA]</scope>
    <source>
        <strain evidence="2">CIP 111411</strain>
    </source>
</reference>
<dbReference type="AlphaFoldDB" id="A0A6V6YSH9"/>
<proteinExistence type="predicted"/>
<gene>
    <name evidence="1" type="ORF">FLAT13_01116</name>
</gene>
<comment type="caution">
    <text evidence="1">The sequence shown here is derived from an EMBL/GenBank/DDBJ whole genome shotgun (WGS) entry which is preliminary data.</text>
</comment>
<evidence type="ECO:0000313" key="1">
    <source>
        <dbReference type="EMBL" id="CAD0002410.1"/>
    </source>
</evidence>
<protein>
    <submittedName>
        <fullName evidence="1">Uncharacterized protein</fullName>
    </submittedName>
</protein>